<protein>
    <submittedName>
        <fullName evidence="1">Uncharacterized protein</fullName>
    </submittedName>
</protein>
<dbReference type="AlphaFoldDB" id="A0A6C0IJW8"/>
<name>A0A6C0IJW8_9ZZZZ</name>
<reference evidence="1" key="1">
    <citation type="journal article" date="2020" name="Nature">
        <title>Giant virus diversity and host interactions through global metagenomics.</title>
        <authorList>
            <person name="Schulz F."/>
            <person name="Roux S."/>
            <person name="Paez-Espino D."/>
            <person name="Jungbluth S."/>
            <person name="Walsh D.A."/>
            <person name="Denef V.J."/>
            <person name="McMahon K.D."/>
            <person name="Konstantinidis K.T."/>
            <person name="Eloe-Fadrosh E.A."/>
            <person name="Kyrpides N.C."/>
            <person name="Woyke T."/>
        </authorList>
    </citation>
    <scope>NUCLEOTIDE SEQUENCE</scope>
    <source>
        <strain evidence="1">GVMAG-M-3300024252-29</strain>
    </source>
</reference>
<accession>A0A6C0IJW8</accession>
<dbReference type="EMBL" id="MN740208">
    <property type="protein sequence ID" value="QHT93484.1"/>
    <property type="molecule type" value="Genomic_DNA"/>
</dbReference>
<sequence>MSMIKFEYNSSTKCSEKCSKYFAEQLDNDTSDDEENQTFGINTDKCLITLLSLENNYVTLECGHKFNYNAIFNDVYNHKKNFQHLESVRLKDNQIRCPYCRNIQQTLLHPIEGRENIYGVNTLNMEPKRMYEFMRMYDLARYYHKYSWGKCCDGIHHSELNGPLEMLVSCNNNKVKYSNITGMVYCPNHFIKNVISQLHIEHIDIEIMKQILLKFIKTVNKTEKKKITTKIDILSMISDNLKSSINDNTTKEIKEKEKVDNSEYNAKHVLQDVTSNKHYRHNRCYAFFTTGKSKGSQCNCCVSSFNSLYCKKHTTMVQNINQFITDKDLWED</sequence>
<evidence type="ECO:0000313" key="1">
    <source>
        <dbReference type="EMBL" id="QHT93484.1"/>
    </source>
</evidence>
<proteinExistence type="predicted"/>
<organism evidence="1">
    <name type="scientific">viral metagenome</name>
    <dbReference type="NCBI Taxonomy" id="1070528"/>
    <lineage>
        <taxon>unclassified sequences</taxon>
        <taxon>metagenomes</taxon>
        <taxon>organismal metagenomes</taxon>
    </lineage>
</organism>